<dbReference type="SUPFAM" id="SSF75217">
    <property type="entry name" value="alpha/beta knot"/>
    <property type="match status" value="1"/>
</dbReference>
<protein>
    <recommendedName>
        <fullName evidence="7">tRNA (guanosine(18)-2'-O)-methyltransferase</fullName>
        <ecNumber evidence="7">2.1.1.34</ecNumber>
    </recommendedName>
    <alternativeName>
        <fullName evidence="7">tRNA [Gm18] methyltransferase</fullName>
    </alternativeName>
</protein>
<keyword evidence="3 7" id="KW-0808">Transferase</keyword>
<dbReference type="GO" id="GO:0002938">
    <property type="term" value="P:tRNA guanine ribose methylation"/>
    <property type="evidence" value="ECO:0007669"/>
    <property type="project" value="UniProtKB-UniRule"/>
</dbReference>
<dbReference type="InterPro" id="IPR033671">
    <property type="entry name" value="TrmH"/>
</dbReference>
<organism evidence="10 11">
    <name type="scientific">Alkalilimnicola ehrlichii (strain ATCC BAA-1101 / DSM 17681 / MLHE-1)</name>
    <dbReference type="NCBI Taxonomy" id="187272"/>
    <lineage>
        <taxon>Bacteria</taxon>
        <taxon>Pseudomonadati</taxon>
        <taxon>Pseudomonadota</taxon>
        <taxon>Gammaproteobacteria</taxon>
        <taxon>Chromatiales</taxon>
        <taxon>Ectothiorhodospiraceae</taxon>
        <taxon>Alkalilimnicola</taxon>
    </lineage>
</organism>
<evidence type="ECO:0000256" key="6">
    <source>
        <dbReference type="ARBA" id="ARBA00022884"/>
    </source>
</evidence>
<comment type="caution">
    <text evidence="7">Lacks conserved residue(s) required for the propagation of feature annotation.</text>
</comment>
<dbReference type="KEGG" id="aeh:Mlg_0536"/>
<dbReference type="Pfam" id="PF00588">
    <property type="entry name" value="SpoU_methylase"/>
    <property type="match status" value="1"/>
</dbReference>
<keyword evidence="1 7" id="KW-0820">tRNA-binding</keyword>
<dbReference type="RefSeq" id="WP_011628285.1">
    <property type="nucleotide sequence ID" value="NC_008340.1"/>
</dbReference>
<evidence type="ECO:0000256" key="3">
    <source>
        <dbReference type="ARBA" id="ARBA00022679"/>
    </source>
</evidence>
<dbReference type="eggNOG" id="COG0566">
    <property type="taxonomic scope" value="Bacteria"/>
</dbReference>
<keyword evidence="5 7" id="KW-0819">tRNA processing</keyword>
<feature type="binding site" evidence="7">
    <location>
        <position position="139"/>
    </location>
    <ligand>
        <name>S-adenosyl-L-methionine</name>
        <dbReference type="ChEBI" id="CHEBI:59789"/>
    </ligand>
</feature>
<keyword evidence="6 7" id="KW-0694">RNA-binding</keyword>
<comment type="function">
    <text evidence="7">Catalyzes the 2'-O methylation of guanosine at position 18 in tRNA.</text>
</comment>
<dbReference type="AlphaFoldDB" id="Q0AB97"/>
<evidence type="ECO:0000256" key="2">
    <source>
        <dbReference type="ARBA" id="ARBA00022603"/>
    </source>
</evidence>
<evidence type="ECO:0000256" key="1">
    <source>
        <dbReference type="ARBA" id="ARBA00022555"/>
    </source>
</evidence>
<keyword evidence="11" id="KW-1185">Reference proteome</keyword>
<gene>
    <name evidence="7" type="primary">trmH</name>
    <name evidence="10" type="ordered locus">Mlg_0536</name>
</gene>
<dbReference type="PANTHER" id="PTHR43453:SF1">
    <property type="entry name" value="TRNA_RRNA METHYLTRANSFERASE SPOU TYPE DOMAIN-CONTAINING PROTEIN"/>
    <property type="match status" value="1"/>
</dbReference>
<keyword evidence="2 7" id="KW-0489">Methyltransferase</keyword>
<evidence type="ECO:0000313" key="10">
    <source>
        <dbReference type="EMBL" id="ABI55890.1"/>
    </source>
</evidence>
<dbReference type="NCBIfam" id="NF008295">
    <property type="entry name" value="PRK11081.1"/>
    <property type="match status" value="1"/>
</dbReference>
<evidence type="ECO:0000256" key="7">
    <source>
        <dbReference type="HAMAP-Rule" id="MF_02060"/>
    </source>
</evidence>
<evidence type="ECO:0000256" key="4">
    <source>
        <dbReference type="ARBA" id="ARBA00022691"/>
    </source>
</evidence>
<dbReference type="OrthoDB" id="9785673at2"/>
<proteinExistence type="inferred from homology"/>
<dbReference type="GO" id="GO:0141100">
    <property type="term" value="F:tRNA (guanine(18)-2'-O)-methyltransferase activity"/>
    <property type="evidence" value="ECO:0007669"/>
    <property type="project" value="UniProtKB-UniRule"/>
</dbReference>
<keyword evidence="4 7" id="KW-0949">S-adenosyl-L-methionine</keyword>
<evidence type="ECO:0000256" key="5">
    <source>
        <dbReference type="ARBA" id="ARBA00022694"/>
    </source>
</evidence>
<evidence type="ECO:0000259" key="9">
    <source>
        <dbReference type="Pfam" id="PF12105"/>
    </source>
</evidence>
<evidence type="ECO:0000259" key="8">
    <source>
        <dbReference type="Pfam" id="PF00588"/>
    </source>
</evidence>
<dbReference type="EC" id="2.1.1.34" evidence="7"/>
<dbReference type="HOGENOM" id="CLU_021322_4_2_6"/>
<reference evidence="11" key="1">
    <citation type="submission" date="2006-08" db="EMBL/GenBank/DDBJ databases">
        <title>Complete sequence of Alkalilimnicola ehrilichei MLHE-1.</title>
        <authorList>
            <person name="Copeland A."/>
            <person name="Lucas S."/>
            <person name="Lapidus A."/>
            <person name="Barry K."/>
            <person name="Detter J.C."/>
            <person name="Glavina del Rio T."/>
            <person name="Hammon N."/>
            <person name="Israni S."/>
            <person name="Dalin E."/>
            <person name="Tice H."/>
            <person name="Pitluck S."/>
            <person name="Sims D."/>
            <person name="Brettin T."/>
            <person name="Bruce D."/>
            <person name="Han C."/>
            <person name="Tapia R."/>
            <person name="Gilna P."/>
            <person name="Schmutz J."/>
            <person name="Larimer F."/>
            <person name="Land M."/>
            <person name="Hauser L."/>
            <person name="Kyrpides N."/>
            <person name="Mikhailova N."/>
            <person name="Oremland R.S."/>
            <person name="Hoeft S.E."/>
            <person name="Switzer-Blum J."/>
            <person name="Kulp T."/>
            <person name="King G."/>
            <person name="Tabita R."/>
            <person name="Witte B."/>
            <person name="Santini J.M."/>
            <person name="Basu P."/>
            <person name="Hollibaugh J.T."/>
            <person name="Xie G."/>
            <person name="Stolz J.F."/>
            <person name="Richardson P."/>
        </authorList>
    </citation>
    <scope>NUCLEOTIDE SEQUENCE [LARGE SCALE GENOMIC DNA]</scope>
    <source>
        <strain evidence="11">ATCC BAA-1101 / DSM 17681 / MLHE-1</strain>
    </source>
</reference>
<dbReference type="Proteomes" id="UP000001962">
    <property type="component" value="Chromosome"/>
</dbReference>
<dbReference type="EMBL" id="CP000453">
    <property type="protein sequence ID" value="ABI55890.1"/>
    <property type="molecule type" value="Genomic_DNA"/>
</dbReference>
<feature type="domain" description="RNA methyltransferase SpoU/TrmH type C-terminal" evidence="9">
    <location>
        <begin position="163"/>
        <end position="214"/>
    </location>
</feature>
<dbReference type="PANTHER" id="PTHR43453">
    <property type="entry name" value="RRNA METHYLASE-LIKE"/>
    <property type="match status" value="1"/>
</dbReference>
<comment type="catalytic activity">
    <reaction evidence="7">
        <text>guanosine(18) in tRNA + S-adenosyl-L-methionine = 2'-O-methylguanosine(18) in tRNA + S-adenosyl-L-homocysteine + H(+)</text>
        <dbReference type="Rhea" id="RHEA:20077"/>
        <dbReference type="Rhea" id="RHEA-COMP:10190"/>
        <dbReference type="Rhea" id="RHEA-COMP:10192"/>
        <dbReference type="ChEBI" id="CHEBI:15378"/>
        <dbReference type="ChEBI" id="CHEBI:57856"/>
        <dbReference type="ChEBI" id="CHEBI:59789"/>
        <dbReference type="ChEBI" id="CHEBI:74269"/>
        <dbReference type="ChEBI" id="CHEBI:74445"/>
        <dbReference type="EC" id="2.1.1.34"/>
    </reaction>
</comment>
<dbReference type="CDD" id="cd18092">
    <property type="entry name" value="SpoU-like_TrmH"/>
    <property type="match status" value="1"/>
</dbReference>
<dbReference type="InterPro" id="IPR029026">
    <property type="entry name" value="tRNA_m1G_MTases_N"/>
</dbReference>
<dbReference type="InterPro" id="IPR001537">
    <property type="entry name" value="SpoU_MeTrfase"/>
</dbReference>
<comment type="similarity">
    <text evidence="7">Belongs to the class IV-like SAM-binding methyltransferase superfamily. RNA methyltransferase TrmH family.</text>
</comment>
<dbReference type="Pfam" id="PF12105">
    <property type="entry name" value="SpoU_methylas_C"/>
    <property type="match status" value="1"/>
</dbReference>
<dbReference type="InterPro" id="IPR029028">
    <property type="entry name" value="Alpha/beta_knot_MTases"/>
</dbReference>
<dbReference type="InterPro" id="IPR022724">
    <property type="entry name" value="rRNA_MeTrfase_SpoU_C"/>
</dbReference>
<name>Q0AB97_ALKEH</name>
<dbReference type="Gene3D" id="3.40.1280.10">
    <property type="match status" value="1"/>
</dbReference>
<dbReference type="GO" id="GO:0000049">
    <property type="term" value="F:tRNA binding"/>
    <property type="evidence" value="ECO:0007669"/>
    <property type="project" value="UniProtKB-UniRule"/>
</dbReference>
<evidence type="ECO:0000313" key="11">
    <source>
        <dbReference type="Proteomes" id="UP000001962"/>
    </source>
</evidence>
<accession>Q0AB97</accession>
<feature type="domain" description="tRNA/rRNA methyltransferase SpoU type" evidence="8">
    <location>
        <begin position="20"/>
        <end position="159"/>
    </location>
</feature>
<feature type="binding site" evidence="7">
    <location>
        <position position="148"/>
    </location>
    <ligand>
        <name>S-adenosyl-L-methionine</name>
        <dbReference type="ChEBI" id="CHEBI:59789"/>
    </ligand>
</feature>
<dbReference type="HAMAP" id="MF_02060">
    <property type="entry name" value="tRNA_methyltr_TrmH"/>
    <property type="match status" value="1"/>
</dbReference>
<sequence length="220" mass="24219">MTARRLHRMRQTLERRQPDLQVLLDQVHKPHNLSAILRTCDAVGVPRAHAVSRHQDFTVHRAASSGTGQWVAVETHADLPAAVRAVQGQGMKVYAAHLSEQAVDYRQVDYTKPCCLLLGAEKEGVSEEGAALADGHVIIPMFGLGASLNVSVAAAVILFEAQRQRLAAGQYETPRMAEAEITRTLVEWLHPRIAERCRKEGRPYPALDEDGGVIWTHAPS</sequence>